<dbReference type="InterPro" id="IPR016187">
    <property type="entry name" value="CTDL_fold"/>
</dbReference>
<reference evidence="6" key="1">
    <citation type="submission" date="2025-08" db="UniProtKB">
        <authorList>
            <consortium name="RefSeq"/>
        </authorList>
    </citation>
    <scope>IDENTIFICATION</scope>
</reference>
<dbReference type="SMART" id="SM00034">
    <property type="entry name" value="CLECT"/>
    <property type="match status" value="1"/>
</dbReference>
<protein>
    <submittedName>
        <fullName evidence="6">Uncharacterized protein LOC114442003</fullName>
    </submittedName>
</protein>
<organism evidence="5 6">
    <name type="scientific">Parambassis ranga</name>
    <name type="common">Indian glassy fish</name>
    <dbReference type="NCBI Taxonomy" id="210632"/>
    <lineage>
        <taxon>Eukaryota</taxon>
        <taxon>Metazoa</taxon>
        <taxon>Chordata</taxon>
        <taxon>Craniata</taxon>
        <taxon>Vertebrata</taxon>
        <taxon>Euteleostomi</taxon>
        <taxon>Actinopterygii</taxon>
        <taxon>Neopterygii</taxon>
        <taxon>Teleostei</taxon>
        <taxon>Neoteleostei</taxon>
        <taxon>Acanthomorphata</taxon>
        <taxon>Ovalentaria</taxon>
        <taxon>Ambassidae</taxon>
        <taxon>Parambassis</taxon>
    </lineage>
</organism>
<feature type="signal peptide" evidence="2">
    <location>
        <begin position="1"/>
        <end position="24"/>
    </location>
</feature>
<keyword evidence="2" id="KW-0732">Signal</keyword>
<keyword evidence="1" id="KW-0812">Transmembrane</keyword>
<proteinExistence type="predicted"/>
<evidence type="ECO:0000256" key="1">
    <source>
        <dbReference type="SAM" id="Phobius"/>
    </source>
</evidence>
<feature type="transmembrane region" description="Helical" evidence="1">
    <location>
        <begin position="248"/>
        <end position="271"/>
    </location>
</feature>
<dbReference type="PANTHER" id="PTHR45784">
    <property type="entry name" value="C-TYPE LECTIN DOMAIN FAMILY 20 MEMBER A-RELATED"/>
    <property type="match status" value="1"/>
</dbReference>
<dbReference type="Pfam" id="PF00059">
    <property type="entry name" value="Lectin_C"/>
    <property type="match status" value="1"/>
</dbReference>
<dbReference type="Gene3D" id="2.60.40.10">
    <property type="entry name" value="Immunoglobulins"/>
    <property type="match status" value="1"/>
</dbReference>
<dbReference type="OrthoDB" id="8853266at2759"/>
<dbReference type="GeneID" id="114442003"/>
<keyword evidence="1" id="KW-0472">Membrane</keyword>
<dbReference type="CDD" id="cd00037">
    <property type="entry name" value="CLECT"/>
    <property type="match status" value="1"/>
</dbReference>
<sequence length="290" mass="33115">MVAPQTQILQRLAVLVVCHGLATGQVSSHYVLVQRPMSWVKAREFCQRHYVDLAVLSSEEQYFSFLNDNSARTTSFWLGLRRKDSSRVWKWVDGEELSYEHWYRINYEGRCASLEAMLKNGKKLLARYCDEPHMILCQGPISPQSVAVDSVGEQHVSLSWNVSAFMQMTPHSYNVTVCSSTCRSLLYTYTGDSALMHINISNLTSATEYFIQVSTFVVRPDGVSSGKRTLQSKPLILKVKTVESWQPYIVAIISLNSLKLVFLAPTLWIIYRTLKKDADSEKDNCFRHQI</sequence>
<dbReference type="InterPro" id="IPR003961">
    <property type="entry name" value="FN3_dom"/>
</dbReference>
<dbReference type="PROSITE" id="PS50853">
    <property type="entry name" value="FN3"/>
    <property type="match status" value="1"/>
</dbReference>
<dbReference type="PANTHER" id="PTHR45784:SF3">
    <property type="entry name" value="C-TYPE LECTIN DOMAIN FAMILY 4 MEMBER K-LIKE-RELATED"/>
    <property type="match status" value="1"/>
</dbReference>
<dbReference type="AlphaFoldDB" id="A0A6P7J3G0"/>
<evidence type="ECO:0000313" key="5">
    <source>
        <dbReference type="Proteomes" id="UP000515145"/>
    </source>
</evidence>
<dbReference type="CDD" id="cd00063">
    <property type="entry name" value="FN3"/>
    <property type="match status" value="1"/>
</dbReference>
<gene>
    <name evidence="6" type="primary">LOC114442003</name>
</gene>
<keyword evidence="1" id="KW-1133">Transmembrane helix</keyword>
<evidence type="ECO:0000259" key="4">
    <source>
        <dbReference type="PROSITE" id="PS50853"/>
    </source>
</evidence>
<dbReference type="SUPFAM" id="SSF56436">
    <property type="entry name" value="C-type lectin-like"/>
    <property type="match status" value="1"/>
</dbReference>
<dbReference type="InterPro" id="IPR013783">
    <property type="entry name" value="Ig-like_fold"/>
</dbReference>
<feature type="domain" description="C-type lectin" evidence="3">
    <location>
        <begin position="30"/>
        <end position="138"/>
    </location>
</feature>
<dbReference type="SUPFAM" id="SSF49265">
    <property type="entry name" value="Fibronectin type III"/>
    <property type="match status" value="1"/>
</dbReference>
<accession>A0A6P7J3G0</accession>
<dbReference type="Proteomes" id="UP000515145">
    <property type="component" value="Chromosome 9"/>
</dbReference>
<evidence type="ECO:0000259" key="3">
    <source>
        <dbReference type="PROSITE" id="PS50041"/>
    </source>
</evidence>
<evidence type="ECO:0000256" key="2">
    <source>
        <dbReference type="SAM" id="SignalP"/>
    </source>
</evidence>
<feature type="chain" id="PRO_5028296349" evidence="2">
    <location>
        <begin position="25"/>
        <end position="290"/>
    </location>
</feature>
<dbReference type="RefSeq" id="XP_028271036.1">
    <property type="nucleotide sequence ID" value="XM_028415235.1"/>
</dbReference>
<keyword evidence="5" id="KW-1185">Reference proteome</keyword>
<dbReference type="Gene3D" id="3.10.100.10">
    <property type="entry name" value="Mannose-Binding Protein A, subunit A"/>
    <property type="match status" value="1"/>
</dbReference>
<dbReference type="InterPro" id="IPR036116">
    <property type="entry name" value="FN3_sf"/>
</dbReference>
<dbReference type="PROSITE" id="PS50041">
    <property type="entry name" value="C_TYPE_LECTIN_2"/>
    <property type="match status" value="1"/>
</dbReference>
<dbReference type="InterPro" id="IPR016186">
    <property type="entry name" value="C-type_lectin-like/link_sf"/>
</dbReference>
<dbReference type="InterPro" id="IPR001304">
    <property type="entry name" value="C-type_lectin-like"/>
</dbReference>
<evidence type="ECO:0000313" key="6">
    <source>
        <dbReference type="RefSeq" id="XP_028271036.1"/>
    </source>
</evidence>
<feature type="domain" description="Fibronectin type-III" evidence="4">
    <location>
        <begin position="142"/>
        <end position="235"/>
    </location>
</feature>
<name>A0A6P7J3G0_9TELE</name>
<dbReference type="InParanoid" id="A0A6P7J3G0"/>